<dbReference type="OrthoDB" id="10412518at2759"/>
<dbReference type="AlphaFoldDB" id="A0A507C3R9"/>
<reference evidence="1 2" key="1">
    <citation type="journal article" date="2019" name="Sci. Rep.">
        <title>Comparative genomics of chytrid fungi reveal insights into the obligate biotrophic and pathogenic lifestyle of Synchytrium endobioticum.</title>
        <authorList>
            <person name="van de Vossenberg B.T.L.H."/>
            <person name="Warris S."/>
            <person name="Nguyen H.D.T."/>
            <person name="van Gent-Pelzer M.P.E."/>
            <person name="Joly D.L."/>
            <person name="van de Geest H.C."/>
            <person name="Bonants P.J.M."/>
            <person name="Smith D.S."/>
            <person name="Levesque C.A."/>
            <person name="van der Lee T.A.J."/>
        </authorList>
    </citation>
    <scope>NUCLEOTIDE SEQUENCE [LARGE SCALE GENOMIC DNA]</scope>
    <source>
        <strain evidence="1 2">JEL517</strain>
    </source>
</reference>
<dbReference type="EMBL" id="QEAO01000005">
    <property type="protein sequence ID" value="TPX36180.1"/>
    <property type="molecule type" value="Genomic_DNA"/>
</dbReference>
<name>A0A507C3R9_9FUNG</name>
<dbReference type="Proteomes" id="UP000319731">
    <property type="component" value="Unassembled WGS sequence"/>
</dbReference>
<protein>
    <recommendedName>
        <fullName evidence="3">Late endosomal/lysosomal adaptor and MAPK and MTOR activator 5</fullName>
    </recommendedName>
</protein>
<proteinExistence type="predicted"/>
<evidence type="ECO:0000313" key="1">
    <source>
        <dbReference type="EMBL" id="TPX36180.1"/>
    </source>
</evidence>
<evidence type="ECO:0000313" key="2">
    <source>
        <dbReference type="Proteomes" id="UP000319731"/>
    </source>
</evidence>
<accession>A0A507C3R9</accession>
<gene>
    <name evidence="1" type="ORF">SmJEL517_g01561</name>
</gene>
<dbReference type="RefSeq" id="XP_031026493.1">
    <property type="nucleotide sequence ID" value="XM_031167489.1"/>
</dbReference>
<organism evidence="1 2">
    <name type="scientific">Synchytrium microbalum</name>
    <dbReference type="NCBI Taxonomy" id="1806994"/>
    <lineage>
        <taxon>Eukaryota</taxon>
        <taxon>Fungi</taxon>
        <taxon>Fungi incertae sedis</taxon>
        <taxon>Chytridiomycota</taxon>
        <taxon>Chytridiomycota incertae sedis</taxon>
        <taxon>Chytridiomycetes</taxon>
        <taxon>Synchytriales</taxon>
        <taxon>Synchytriaceae</taxon>
        <taxon>Synchytrium</taxon>
    </lineage>
</organism>
<comment type="caution">
    <text evidence="1">The sequence shown here is derived from an EMBL/GenBank/DDBJ whole genome shotgun (WGS) entry which is preliminary data.</text>
</comment>
<dbReference type="GeneID" id="42002786"/>
<sequence length="109" mass="11712">MSTSEQPSDAEKLLSHLMSTIPDQTGIIVASLDGSILASSGTLQDDRTVVSEALGIVKDARNLVASSSERDRMKRVTSLTKIVKVGDQLIAITADDKLLYVVNRTPQTQ</sequence>
<keyword evidence="2" id="KW-1185">Reference proteome</keyword>
<evidence type="ECO:0008006" key="3">
    <source>
        <dbReference type="Google" id="ProtNLM"/>
    </source>
</evidence>